<evidence type="ECO:0000313" key="1">
    <source>
        <dbReference type="EMBL" id="GAI71018.1"/>
    </source>
</evidence>
<protein>
    <submittedName>
        <fullName evidence="1">Uncharacterized protein</fullName>
    </submittedName>
</protein>
<sequence>MTWKDKMKEYGGGNFTFLSVDGEVLIFIVVGEPQLLIGHFKGKENQRIGCPVVTDEGYLLFICGKRLARKISKLEKHFDKSAIMAIRKGAEGDVNAKYDVKVIPEKETFERLQAIKKTDFKHAMIAESVADSAEVLNN</sequence>
<reference evidence="1" key="1">
    <citation type="journal article" date="2014" name="Front. Microbiol.">
        <title>High frequency of phylogenetically diverse reductive dehalogenase-homologous genes in deep subseafloor sedimentary metagenomes.</title>
        <authorList>
            <person name="Kawai M."/>
            <person name="Futagami T."/>
            <person name="Toyoda A."/>
            <person name="Takaki Y."/>
            <person name="Nishi S."/>
            <person name="Hori S."/>
            <person name="Arai W."/>
            <person name="Tsubouchi T."/>
            <person name="Morono Y."/>
            <person name="Uchiyama I."/>
            <person name="Ito T."/>
            <person name="Fujiyama A."/>
            <person name="Inagaki F."/>
            <person name="Takami H."/>
        </authorList>
    </citation>
    <scope>NUCLEOTIDE SEQUENCE</scope>
    <source>
        <strain evidence="1">Expedition CK06-06</strain>
    </source>
</reference>
<dbReference type="AlphaFoldDB" id="X1QS09"/>
<proteinExistence type="predicted"/>
<comment type="caution">
    <text evidence="1">The sequence shown here is derived from an EMBL/GenBank/DDBJ whole genome shotgun (WGS) entry which is preliminary data.</text>
</comment>
<gene>
    <name evidence="1" type="ORF">S12H4_03345</name>
</gene>
<organism evidence="1">
    <name type="scientific">marine sediment metagenome</name>
    <dbReference type="NCBI Taxonomy" id="412755"/>
    <lineage>
        <taxon>unclassified sequences</taxon>
        <taxon>metagenomes</taxon>
        <taxon>ecological metagenomes</taxon>
    </lineage>
</organism>
<dbReference type="EMBL" id="BARW01000927">
    <property type="protein sequence ID" value="GAI71018.1"/>
    <property type="molecule type" value="Genomic_DNA"/>
</dbReference>
<name>X1QS09_9ZZZZ</name>
<accession>X1QS09</accession>